<reference evidence="2" key="1">
    <citation type="submission" date="2021-01" db="EMBL/GenBank/DDBJ databases">
        <title>Whole genome shotgun sequence of Acrocarpospora phusangensis NBRC 108782.</title>
        <authorList>
            <person name="Komaki H."/>
            <person name="Tamura T."/>
        </authorList>
    </citation>
    <scope>NUCLEOTIDE SEQUENCE</scope>
    <source>
        <strain evidence="2">NBRC 108782</strain>
    </source>
</reference>
<feature type="transmembrane region" description="Helical" evidence="1">
    <location>
        <begin position="63"/>
        <end position="85"/>
    </location>
</feature>
<dbReference type="Proteomes" id="UP000640052">
    <property type="component" value="Unassembled WGS sequence"/>
</dbReference>
<accession>A0A919Q7W1</accession>
<gene>
    <name evidence="2" type="ORF">Aph01nite_08380</name>
</gene>
<sequence length="165" mass="17026">MTTTAVSVILLTIYWVLNRHASPRLFKAKAAANSNGNSKGKAPQTGQAGQSARGRLKAILPRLNLVILAAAGFGLSQAWVADLIGWLNLEIFGLGIKLFTVLMIAGVALFVIDMLDGGGIKPSSNVIAFAMPIVAASSGGAIAALITGFSGGINEYAGQLMASWV</sequence>
<dbReference type="RefSeq" id="WP_204039354.1">
    <property type="nucleotide sequence ID" value="NZ_BOOA01000004.1"/>
</dbReference>
<protein>
    <submittedName>
        <fullName evidence="2">Uncharacterized protein</fullName>
    </submittedName>
</protein>
<keyword evidence="3" id="KW-1185">Reference proteome</keyword>
<keyword evidence="1" id="KW-1133">Transmembrane helix</keyword>
<name>A0A919Q7W1_9ACTN</name>
<dbReference type="AlphaFoldDB" id="A0A919Q7W1"/>
<proteinExistence type="predicted"/>
<feature type="transmembrane region" description="Helical" evidence="1">
    <location>
        <begin position="124"/>
        <end position="146"/>
    </location>
</feature>
<evidence type="ECO:0000256" key="1">
    <source>
        <dbReference type="SAM" id="Phobius"/>
    </source>
</evidence>
<keyword evidence="1" id="KW-0472">Membrane</keyword>
<feature type="transmembrane region" description="Helical" evidence="1">
    <location>
        <begin position="91"/>
        <end position="112"/>
    </location>
</feature>
<comment type="caution">
    <text evidence="2">The sequence shown here is derived from an EMBL/GenBank/DDBJ whole genome shotgun (WGS) entry which is preliminary data.</text>
</comment>
<evidence type="ECO:0000313" key="3">
    <source>
        <dbReference type="Proteomes" id="UP000640052"/>
    </source>
</evidence>
<dbReference type="EMBL" id="BOOA01000004">
    <property type="protein sequence ID" value="GIH22528.1"/>
    <property type="molecule type" value="Genomic_DNA"/>
</dbReference>
<keyword evidence="1" id="KW-0812">Transmembrane</keyword>
<evidence type="ECO:0000313" key="2">
    <source>
        <dbReference type="EMBL" id="GIH22528.1"/>
    </source>
</evidence>
<organism evidence="2 3">
    <name type="scientific">Acrocarpospora phusangensis</name>
    <dbReference type="NCBI Taxonomy" id="1070424"/>
    <lineage>
        <taxon>Bacteria</taxon>
        <taxon>Bacillati</taxon>
        <taxon>Actinomycetota</taxon>
        <taxon>Actinomycetes</taxon>
        <taxon>Streptosporangiales</taxon>
        <taxon>Streptosporangiaceae</taxon>
        <taxon>Acrocarpospora</taxon>
    </lineage>
</organism>